<keyword evidence="8" id="KW-1185">Reference proteome</keyword>
<organism evidence="7 8">
    <name type="scientific">Alkalimonas amylolytica</name>
    <dbReference type="NCBI Taxonomy" id="152573"/>
    <lineage>
        <taxon>Bacteria</taxon>
        <taxon>Pseudomonadati</taxon>
        <taxon>Pseudomonadota</taxon>
        <taxon>Gammaproteobacteria</taxon>
        <taxon>Alkalimonas</taxon>
    </lineage>
</organism>
<feature type="chain" id="PRO_5011456620" evidence="5">
    <location>
        <begin position="26"/>
        <end position="406"/>
    </location>
</feature>
<dbReference type="Gene3D" id="3.30.70.2150">
    <property type="match status" value="1"/>
</dbReference>
<sequence>MNHVITHSRRLLAIATLLASPALLAHGYVEYPKARQQICKEDGGYWWPADGSGVPNLACRAAFQQSGGYMYTQHHEFAINIRDYHNMAAVRAAIPNGTLCAANDDRKAGMNIASGHWQKTEINLAQTPVLPVRFRATTPHNPSFWQFYLTKPGIDPAARPLHWEDLDLIYETGNTPAEAGYYLFDVPLPADRSGPAILYTRWQRNDVVGEGFYNCSDLLFTGGGGGTDPVDPPPSWFDKGAFVDLQIPVAAGDSAQLRVFDSQGQELLDQSWTITAAQLPQQWAFDLANEVNAQHGSLIQIGVLSNNSVQLSPDLASNRFFVSDNSYFVNLDIRAGETDPIPDDCQGHDPATAPAYPNWPQNDWAGNPSHAVNGDLMQYQQVLYRANWWTQSTPGSDESWTSICSF</sequence>
<dbReference type="Pfam" id="PF18416">
    <property type="entry name" value="GbpA_2"/>
    <property type="match status" value="1"/>
</dbReference>
<reference evidence="7 8" key="1">
    <citation type="submission" date="2016-10" db="EMBL/GenBank/DDBJ databases">
        <authorList>
            <person name="de Groot N.N."/>
        </authorList>
    </citation>
    <scope>NUCLEOTIDE SEQUENCE [LARGE SCALE GENOMIC DNA]</scope>
    <source>
        <strain evidence="7 8">CGMCC 1.3430</strain>
    </source>
</reference>
<evidence type="ECO:0000256" key="5">
    <source>
        <dbReference type="SAM" id="SignalP"/>
    </source>
</evidence>
<keyword evidence="4" id="KW-0378">Hydrolase</keyword>
<dbReference type="PANTHER" id="PTHR34823">
    <property type="entry name" value="GLCNAC-BINDING PROTEIN A"/>
    <property type="match status" value="1"/>
</dbReference>
<dbReference type="OrthoDB" id="3675244at2"/>
<dbReference type="Pfam" id="PF03067">
    <property type="entry name" value="LPMO_10"/>
    <property type="match status" value="1"/>
</dbReference>
<evidence type="ECO:0000256" key="1">
    <source>
        <dbReference type="ARBA" id="ARBA00022525"/>
    </source>
</evidence>
<dbReference type="InterPro" id="IPR004302">
    <property type="entry name" value="Cellulose/chitin-bd_N"/>
</dbReference>
<dbReference type="AlphaFoldDB" id="A0A1H4FML6"/>
<dbReference type="Gene3D" id="2.10.10.20">
    <property type="entry name" value="Carbohydrate-binding module superfamily 5/12"/>
    <property type="match status" value="1"/>
</dbReference>
<dbReference type="Proteomes" id="UP000198773">
    <property type="component" value="Unassembled WGS sequence"/>
</dbReference>
<dbReference type="InterPro" id="IPR032798">
    <property type="entry name" value="CBM_5_12_2"/>
</dbReference>
<dbReference type="Gene3D" id="2.70.50.50">
    <property type="entry name" value="chitin-binding protein cbp21"/>
    <property type="match status" value="1"/>
</dbReference>
<evidence type="ECO:0000313" key="8">
    <source>
        <dbReference type="Proteomes" id="UP000198773"/>
    </source>
</evidence>
<dbReference type="GO" id="GO:0005576">
    <property type="term" value="C:extracellular region"/>
    <property type="evidence" value="ECO:0007669"/>
    <property type="project" value="InterPro"/>
</dbReference>
<dbReference type="InterPro" id="IPR041029">
    <property type="entry name" value="GbpA_2"/>
</dbReference>
<dbReference type="GO" id="GO:0005975">
    <property type="term" value="P:carbohydrate metabolic process"/>
    <property type="evidence" value="ECO:0007669"/>
    <property type="project" value="InterPro"/>
</dbReference>
<gene>
    <name evidence="7" type="ORF">SAMN04488051_11179</name>
</gene>
<dbReference type="SMART" id="SM00495">
    <property type="entry name" value="ChtBD3"/>
    <property type="match status" value="1"/>
</dbReference>
<dbReference type="GO" id="GO:0008061">
    <property type="term" value="F:chitin binding"/>
    <property type="evidence" value="ECO:0007669"/>
    <property type="project" value="UniProtKB-KW"/>
</dbReference>
<evidence type="ECO:0000256" key="3">
    <source>
        <dbReference type="ARBA" id="ARBA00022729"/>
    </source>
</evidence>
<dbReference type="GO" id="GO:0030246">
    <property type="term" value="F:carbohydrate binding"/>
    <property type="evidence" value="ECO:0007669"/>
    <property type="project" value="InterPro"/>
</dbReference>
<evidence type="ECO:0000256" key="2">
    <source>
        <dbReference type="ARBA" id="ARBA00022669"/>
    </source>
</evidence>
<dbReference type="CDD" id="cd12204">
    <property type="entry name" value="CBD_like"/>
    <property type="match status" value="1"/>
</dbReference>
<dbReference type="InterPro" id="IPR051024">
    <property type="entry name" value="GlcNAc_Chitin_IntDeg"/>
</dbReference>
<accession>A0A1H4FML6</accession>
<evidence type="ECO:0000256" key="4">
    <source>
        <dbReference type="ARBA" id="ARBA00022801"/>
    </source>
</evidence>
<keyword evidence="2" id="KW-0147">Chitin-binding</keyword>
<dbReference type="InterPro" id="IPR014756">
    <property type="entry name" value="Ig_E-set"/>
</dbReference>
<evidence type="ECO:0000259" key="6">
    <source>
        <dbReference type="SMART" id="SM00495"/>
    </source>
</evidence>
<name>A0A1H4FML6_ALKAM</name>
<protein>
    <submittedName>
        <fullName evidence="7">Chitin-binding protein</fullName>
    </submittedName>
</protein>
<dbReference type="InterPro" id="IPR036573">
    <property type="entry name" value="CBM_sf_5/12"/>
</dbReference>
<dbReference type="Pfam" id="PF14600">
    <property type="entry name" value="CBM_5_12_2"/>
    <property type="match status" value="1"/>
</dbReference>
<evidence type="ECO:0000313" key="7">
    <source>
        <dbReference type="EMBL" id="SEA98381.1"/>
    </source>
</evidence>
<keyword evidence="1" id="KW-0964">Secreted</keyword>
<keyword evidence="3 5" id="KW-0732">Signal</keyword>
<proteinExistence type="predicted"/>
<feature type="signal peptide" evidence="5">
    <location>
        <begin position="1"/>
        <end position="25"/>
    </location>
</feature>
<dbReference type="GO" id="GO:0004553">
    <property type="term" value="F:hydrolase activity, hydrolyzing O-glycosyl compounds"/>
    <property type="evidence" value="ECO:0007669"/>
    <property type="project" value="InterPro"/>
</dbReference>
<dbReference type="STRING" id="152573.SAMN04488051_11179"/>
<dbReference type="SUPFAM" id="SSF51055">
    <property type="entry name" value="Carbohydrate binding domain"/>
    <property type="match status" value="1"/>
</dbReference>
<dbReference type="InterPro" id="IPR003610">
    <property type="entry name" value="CBM5/12"/>
</dbReference>
<dbReference type="RefSeq" id="WP_091344979.1">
    <property type="nucleotide sequence ID" value="NZ_FNRM01000011.1"/>
</dbReference>
<dbReference type="EMBL" id="FNRM01000011">
    <property type="protein sequence ID" value="SEA98381.1"/>
    <property type="molecule type" value="Genomic_DNA"/>
</dbReference>
<feature type="domain" description="Chitin-binding type-3" evidence="6">
    <location>
        <begin position="361"/>
        <end position="403"/>
    </location>
</feature>
<dbReference type="PANTHER" id="PTHR34823:SF1">
    <property type="entry name" value="CHITIN-BINDING TYPE-4 DOMAIN-CONTAINING PROTEIN"/>
    <property type="match status" value="1"/>
</dbReference>
<dbReference type="SUPFAM" id="SSF81296">
    <property type="entry name" value="E set domains"/>
    <property type="match status" value="1"/>
</dbReference>